<dbReference type="Gene3D" id="1.10.3210.10">
    <property type="entry name" value="Hypothetical protein af1432"/>
    <property type="match status" value="1"/>
</dbReference>
<dbReference type="SUPFAM" id="SSF52172">
    <property type="entry name" value="CheY-like"/>
    <property type="match status" value="1"/>
</dbReference>
<dbReference type="EMBL" id="BDFE01000015">
    <property type="protein sequence ID" value="GAU08412.1"/>
    <property type="molecule type" value="Genomic_DNA"/>
</dbReference>
<keyword evidence="5" id="KW-1185">Reference proteome</keyword>
<sequence>MKEKILFVDDEPNLLRGIKLVLRKKFTVDIAEGPLNGLKKFKSDGPYAVVISDLKMPGADGIDFLEQVRKISDETVRMLLTGYGDLDSAIEAVNRGQIFRFMNKPCPKETLIANLEAGVAQYRLIRAEKEVLKGTLRGTIRVLSNILSLVNPAAFGRGERIRGQMITLARELGLHGVWQYELAALLSQIGWVSVTSLGPDSHMDDQDMAPEVAVAVEKHPEAAAWLLSDIPRLEKVIDMIRLQKADFQPDQNIPIGAYMLRVCLDFDALKQQEMLTADAVDFMLKNAGLYHPEVLERFCRLVTTSRKQGVRSHKLKDLQEGWIFAEDLAVKGGGHLLIAKGHVVSQATLYRLKILSETYSLGDRYVSVYPPLFSDD</sequence>
<dbReference type="InterPro" id="IPR011006">
    <property type="entry name" value="CheY-like_superfamily"/>
</dbReference>
<dbReference type="SMART" id="SM00448">
    <property type="entry name" value="REC"/>
    <property type="match status" value="1"/>
</dbReference>
<evidence type="ECO:0000256" key="1">
    <source>
        <dbReference type="ARBA" id="ARBA00022553"/>
    </source>
</evidence>
<protein>
    <submittedName>
        <fullName evidence="4">Transcriptional regulator</fullName>
    </submittedName>
</protein>
<dbReference type="Proteomes" id="UP000095200">
    <property type="component" value="Unassembled WGS sequence"/>
</dbReference>
<dbReference type="PANTHER" id="PTHR44591">
    <property type="entry name" value="STRESS RESPONSE REGULATOR PROTEIN 1"/>
    <property type="match status" value="1"/>
</dbReference>
<keyword evidence="1 2" id="KW-0597">Phosphoprotein</keyword>
<dbReference type="Gene3D" id="3.40.50.2300">
    <property type="match status" value="1"/>
</dbReference>
<evidence type="ECO:0000313" key="4">
    <source>
        <dbReference type="EMBL" id="GAU08412.1"/>
    </source>
</evidence>
<proteinExistence type="predicted"/>
<reference evidence="5" key="1">
    <citation type="submission" date="2016-06" db="EMBL/GenBank/DDBJ databases">
        <title>Draft genome sequence of Desulfoplanes formicivorans strain Pf12B.</title>
        <authorList>
            <person name="Watanabe M."/>
            <person name="Kojima H."/>
            <person name="Fukui M."/>
        </authorList>
    </citation>
    <scope>NUCLEOTIDE SEQUENCE [LARGE SCALE GENOMIC DNA]</scope>
    <source>
        <strain evidence="5">Pf12B</strain>
    </source>
</reference>
<dbReference type="CDD" id="cd17569">
    <property type="entry name" value="REC_HupR-like"/>
    <property type="match status" value="1"/>
</dbReference>
<feature type="modified residue" description="4-aspartylphosphate" evidence="2">
    <location>
        <position position="53"/>
    </location>
</feature>
<evidence type="ECO:0000259" key="3">
    <source>
        <dbReference type="PROSITE" id="PS50110"/>
    </source>
</evidence>
<dbReference type="PANTHER" id="PTHR44591:SF19">
    <property type="entry name" value="TWO-COMPONENT RESPONSE REGULATOR-RELATED"/>
    <property type="match status" value="1"/>
</dbReference>
<dbReference type="AlphaFoldDB" id="A0A194AEA2"/>
<dbReference type="GO" id="GO:0000160">
    <property type="term" value="P:phosphorelay signal transduction system"/>
    <property type="evidence" value="ECO:0007669"/>
    <property type="project" value="InterPro"/>
</dbReference>
<dbReference type="InterPro" id="IPR001789">
    <property type="entry name" value="Sig_transdc_resp-reg_receiver"/>
</dbReference>
<dbReference type="Pfam" id="PF13487">
    <property type="entry name" value="HD_5"/>
    <property type="match status" value="1"/>
</dbReference>
<evidence type="ECO:0000256" key="2">
    <source>
        <dbReference type="PROSITE-ProRule" id="PRU00169"/>
    </source>
</evidence>
<feature type="domain" description="Response regulatory" evidence="3">
    <location>
        <begin position="4"/>
        <end position="119"/>
    </location>
</feature>
<dbReference type="RefSeq" id="WP_069858760.1">
    <property type="nucleotide sequence ID" value="NZ_BDFE01000015.1"/>
</dbReference>
<dbReference type="PROSITE" id="PS50110">
    <property type="entry name" value="RESPONSE_REGULATORY"/>
    <property type="match status" value="1"/>
</dbReference>
<evidence type="ECO:0000313" key="5">
    <source>
        <dbReference type="Proteomes" id="UP000095200"/>
    </source>
</evidence>
<organism evidence="4 5">
    <name type="scientific">Desulfoplanes formicivorans</name>
    <dbReference type="NCBI Taxonomy" id="1592317"/>
    <lineage>
        <taxon>Bacteria</taxon>
        <taxon>Pseudomonadati</taxon>
        <taxon>Thermodesulfobacteriota</taxon>
        <taxon>Desulfovibrionia</taxon>
        <taxon>Desulfovibrionales</taxon>
        <taxon>Desulfoplanaceae</taxon>
        <taxon>Desulfoplanes</taxon>
    </lineage>
</organism>
<dbReference type="Pfam" id="PF00072">
    <property type="entry name" value="Response_reg"/>
    <property type="match status" value="1"/>
</dbReference>
<accession>A0A194AEA2</accession>
<gene>
    <name evidence="4" type="ORF">DPF_1120</name>
</gene>
<comment type="caution">
    <text evidence="4">The sequence shown here is derived from an EMBL/GenBank/DDBJ whole genome shotgun (WGS) entry which is preliminary data.</text>
</comment>
<name>A0A194AEA2_9BACT</name>
<dbReference type="STRING" id="1592317.DPF_1120"/>
<dbReference type="InterPro" id="IPR050595">
    <property type="entry name" value="Bact_response_regulator"/>
</dbReference>